<keyword evidence="4" id="KW-1185">Reference proteome</keyword>
<protein>
    <submittedName>
        <fullName evidence="3">Sialate O-acetylesterase</fullName>
    </submittedName>
</protein>
<evidence type="ECO:0000313" key="3">
    <source>
        <dbReference type="EMBL" id="MBD1424171.1"/>
    </source>
</evidence>
<feature type="domain" description="Sialate O-acetylesterase" evidence="2">
    <location>
        <begin position="26"/>
        <end position="250"/>
    </location>
</feature>
<accession>A0ABR7XYR7</accession>
<dbReference type="PANTHER" id="PTHR31988">
    <property type="entry name" value="ESTERASE, PUTATIVE (DUF303)-RELATED"/>
    <property type="match status" value="1"/>
</dbReference>
<dbReference type="InterPro" id="IPR005181">
    <property type="entry name" value="SASA"/>
</dbReference>
<evidence type="ECO:0000259" key="2">
    <source>
        <dbReference type="Pfam" id="PF03629"/>
    </source>
</evidence>
<proteinExistence type="predicted"/>
<dbReference type="Gene3D" id="3.40.50.1110">
    <property type="entry name" value="SGNH hydrolase"/>
    <property type="match status" value="1"/>
</dbReference>
<name>A0ABR7XYR7_9SPHI</name>
<organism evidence="3 4">
    <name type="scientific">Sphingobacterium arenae</name>
    <dbReference type="NCBI Taxonomy" id="1280598"/>
    <lineage>
        <taxon>Bacteria</taxon>
        <taxon>Pseudomonadati</taxon>
        <taxon>Bacteroidota</taxon>
        <taxon>Sphingobacteriia</taxon>
        <taxon>Sphingobacteriales</taxon>
        <taxon>Sphingobacteriaceae</taxon>
        <taxon>Sphingobacterium</taxon>
    </lineage>
</organism>
<dbReference type="PANTHER" id="PTHR31988:SF19">
    <property type="entry name" value="9-O-ACETYL-N-ACETYLNEURAMINIC ACID DEACETYLASE-RELATED"/>
    <property type="match status" value="1"/>
</dbReference>
<dbReference type="RefSeq" id="WP_190307345.1">
    <property type="nucleotide sequence ID" value="NZ_JACNYK010000001.1"/>
</dbReference>
<evidence type="ECO:0000256" key="1">
    <source>
        <dbReference type="ARBA" id="ARBA00022801"/>
    </source>
</evidence>
<reference evidence="3 4" key="1">
    <citation type="submission" date="2020-08" db="EMBL/GenBank/DDBJ databases">
        <title>Sphingobacterium sp. DN00404 isolated from aquaculture water.</title>
        <authorList>
            <person name="Zhang M."/>
        </authorList>
    </citation>
    <scope>NUCLEOTIDE SEQUENCE [LARGE SCALE GENOMIC DNA]</scope>
    <source>
        <strain evidence="3 4">KCTC 32294</strain>
    </source>
</reference>
<keyword evidence="1" id="KW-0378">Hydrolase</keyword>
<dbReference type="InterPro" id="IPR052940">
    <property type="entry name" value="Carb_Esterase_6"/>
</dbReference>
<dbReference type="EMBL" id="JACNYK010000001">
    <property type="protein sequence ID" value="MBD1424171.1"/>
    <property type="molecule type" value="Genomic_DNA"/>
</dbReference>
<dbReference type="Proteomes" id="UP000606494">
    <property type="component" value="Unassembled WGS sequence"/>
</dbReference>
<sequence>MSVLSAKPDQNRYSSNPDPDSIDSNFHLYLLIGQSNMAGRGLLDVDYKNLSDPKVLMLNKDNEWVIASHPLHFDKPKMAAVGPGLTFGIEMAKANPSVKIGLIPCAVGGTAITSWVPSAMDPVTKKHPYDDAVTRLNTAMKSGVIKGIIWHQGEANSSPERSSDYLDKLESLIGRLRIVAGDENLPFVAGELGRYRDNYKLVNDKLQLLPGIVPNTALASSDGLTHKGDNTHFDAASATELGKRFAAQMIHLQQNK</sequence>
<dbReference type="Pfam" id="PF03629">
    <property type="entry name" value="SASA"/>
    <property type="match status" value="1"/>
</dbReference>
<evidence type="ECO:0000313" key="4">
    <source>
        <dbReference type="Proteomes" id="UP000606494"/>
    </source>
</evidence>
<dbReference type="SUPFAM" id="SSF52266">
    <property type="entry name" value="SGNH hydrolase"/>
    <property type="match status" value="1"/>
</dbReference>
<gene>
    <name evidence="3" type="ORF">H8B17_01145</name>
</gene>
<dbReference type="InterPro" id="IPR036514">
    <property type="entry name" value="SGNH_hydro_sf"/>
</dbReference>
<comment type="caution">
    <text evidence="3">The sequence shown here is derived from an EMBL/GenBank/DDBJ whole genome shotgun (WGS) entry which is preliminary data.</text>
</comment>